<evidence type="ECO:0000313" key="2">
    <source>
        <dbReference type="EMBL" id="VEA75961.1"/>
    </source>
</evidence>
<feature type="domain" description="Bacteriophage P22 tailspike N-terminal" evidence="1">
    <location>
        <begin position="1"/>
        <end position="113"/>
    </location>
</feature>
<dbReference type="InterPro" id="IPR036730">
    <property type="entry name" value="P22_tailspike_N_sf"/>
</dbReference>
<dbReference type="GO" id="GO:0016798">
    <property type="term" value="F:hydrolase activity, acting on glycosyl bonds"/>
    <property type="evidence" value="ECO:0007669"/>
    <property type="project" value="UniProtKB-KW"/>
</dbReference>
<dbReference type="Proteomes" id="UP000275676">
    <property type="component" value="Chromosome"/>
</dbReference>
<proteinExistence type="predicted"/>
<dbReference type="AlphaFoldDB" id="A0A3S4K2S9"/>
<name>A0A3S4K2S9_SALER</name>
<dbReference type="EMBL" id="LR134156">
    <property type="protein sequence ID" value="VEA75961.1"/>
    <property type="molecule type" value="Genomic_DNA"/>
</dbReference>
<dbReference type="Pfam" id="PF09008">
    <property type="entry name" value="Head_binding"/>
    <property type="match status" value="1"/>
</dbReference>
<organism evidence="2 3">
    <name type="scientific">Salmonella enterica subsp. arizonae</name>
    <dbReference type="NCBI Taxonomy" id="59203"/>
    <lineage>
        <taxon>Bacteria</taxon>
        <taxon>Pseudomonadati</taxon>
        <taxon>Pseudomonadota</taxon>
        <taxon>Gammaproteobacteria</taxon>
        <taxon>Enterobacterales</taxon>
        <taxon>Enterobacteriaceae</taxon>
        <taxon>Salmonella</taxon>
    </lineage>
</organism>
<dbReference type="FunFam" id="2.170.14.10:FF:000001">
    <property type="entry name" value="Tail spike protein"/>
    <property type="match status" value="1"/>
</dbReference>
<dbReference type="InterPro" id="IPR009093">
    <property type="entry name" value="P22_tailspike_N"/>
</dbReference>
<evidence type="ECO:0000259" key="1">
    <source>
        <dbReference type="Pfam" id="PF09008"/>
    </source>
</evidence>
<protein>
    <submittedName>
        <fullName evidence="2">Gp9 protein</fullName>
        <ecNumber evidence="2">3.2.1.-</ecNumber>
    </submittedName>
</protein>
<reference evidence="2 3" key="1">
    <citation type="submission" date="2018-12" db="EMBL/GenBank/DDBJ databases">
        <authorList>
            <consortium name="Pathogen Informatics"/>
        </authorList>
    </citation>
    <scope>NUCLEOTIDE SEQUENCE [LARGE SCALE GENOMIC DNA]</scope>
    <source>
        <strain evidence="2 3">NCTC10047</strain>
    </source>
</reference>
<sequence length="156" mass="17124">MTDITPNIVVSQPSQLFTLARSFKANANGKIYIGKIDTDPVNPENQIQVYVENEDGSHVPVSQPIIINAAGYPVYNGQIAKFVTVQGHSMAVYDAYGVQQFYFPNVLKYEPDQLRAELSSQGGDNIVGSSYGEPSILTTGNQNSLSLQISQDQKYF</sequence>
<keyword evidence="2" id="KW-0378">Hydrolase</keyword>
<evidence type="ECO:0000313" key="3">
    <source>
        <dbReference type="Proteomes" id="UP000275676"/>
    </source>
</evidence>
<dbReference type="SUPFAM" id="SSF51327">
    <property type="entry name" value="Head-binding domain of phage P22 tailspike protein"/>
    <property type="match status" value="1"/>
</dbReference>
<gene>
    <name evidence="2" type="primary">gp9</name>
    <name evidence="2" type="ORF">NCTC10047_01822</name>
</gene>
<accession>A0A3S4K2S9</accession>
<dbReference type="EC" id="3.2.1.-" evidence="2"/>
<keyword evidence="2" id="KW-0326">Glycosidase</keyword>
<dbReference type="Gene3D" id="2.170.14.10">
    <property type="entry name" value="Phage P22 tailspike-like, N-terminal domain"/>
    <property type="match status" value="1"/>
</dbReference>